<keyword evidence="2" id="KW-0472">Membrane</keyword>
<keyword evidence="4" id="KW-1185">Reference proteome</keyword>
<evidence type="ECO:0000256" key="1">
    <source>
        <dbReference type="SAM" id="MobiDB-lite"/>
    </source>
</evidence>
<feature type="region of interest" description="Disordered" evidence="1">
    <location>
        <begin position="46"/>
        <end position="65"/>
    </location>
</feature>
<feature type="transmembrane region" description="Helical" evidence="2">
    <location>
        <begin position="209"/>
        <end position="233"/>
    </location>
</feature>
<feature type="transmembrane region" description="Helical" evidence="2">
    <location>
        <begin position="103"/>
        <end position="121"/>
    </location>
</feature>
<feature type="compositionally biased region" description="Low complexity" evidence="1">
    <location>
        <begin position="46"/>
        <end position="57"/>
    </location>
</feature>
<sequence>MSAWRGTVLPMGMTQTRRAARIEPRTTTAARTAKATADAAADATADAAATAAPHGPGAAAGGEGAGGTRRGAAAAFVRFVLCGGGVSLLSSGVLLALGGRMPFAVANALVTVAGTLLATELHHRFTFGTAGPGGAGGGTPGVPGVAGGLGVGDDRGIRRVQGVWDSRAGWRIHAKSAVTLAAAYLVTTAAVIALGAVHPRPGPLLAQAVYLAAAGLAGAGRFLVLRFIVFAGFARKADTGRPAAPGTALRRGEVTVAA</sequence>
<keyword evidence="2" id="KW-1133">Transmembrane helix</keyword>
<keyword evidence="2" id="KW-0812">Transmembrane</keyword>
<gene>
    <name evidence="3" type="ORF">SAMN05216267_100129</name>
</gene>
<feature type="compositionally biased region" description="Low complexity" evidence="1">
    <location>
        <begin position="25"/>
        <end position="36"/>
    </location>
</feature>
<reference evidence="3 4" key="1">
    <citation type="submission" date="2016-10" db="EMBL/GenBank/DDBJ databases">
        <authorList>
            <person name="de Groot N.N."/>
        </authorList>
    </citation>
    <scope>NUCLEOTIDE SEQUENCE [LARGE SCALE GENOMIC DNA]</scope>
    <source>
        <strain evidence="3 4">CGMCC 4.2026</strain>
    </source>
</reference>
<feature type="region of interest" description="Disordered" evidence="1">
    <location>
        <begin position="1"/>
        <end position="36"/>
    </location>
</feature>
<evidence type="ECO:0000313" key="3">
    <source>
        <dbReference type="EMBL" id="SEN04789.1"/>
    </source>
</evidence>
<evidence type="ECO:0000256" key="2">
    <source>
        <dbReference type="SAM" id="Phobius"/>
    </source>
</evidence>
<evidence type="ECO:0008006" key="5">
    <source>
        <dbReference type="Google" id="ProtNLM"/>
    </source>
</evidence>
<evidence type="ECO:0000313" key="4">
    <source>
        <dbReference type="Proteomes" id="UP000181951"/>
    </source>
</evidence>
<dbReference type="Proteomes" id="UP000181951">
    <property type="component" value="Unassembled WGS sequence"/>
</dbReference>
<proteinExistence type="predicted"/>
<dbReference type="AlphaFoldDB" id="A0A1H8DC12"/>
<accession>A0A1H8DC12</accession>
<dbReference type="STRING" id="310780.SAMN05216267_100129"/>
<name>A0A1H8DC12_9ACTN</name>
<organism evidence="3 4">
    <name type="scientific">Actinacidiphila rubida</name>
    <dbReference type="NCBI Taxonomy" id="310780"/>
    <lineage>
        <taxon>Bacteria</taxon>
        <taxon>Bacillati</taxon>
        <taxon>Actinomycetota</taxon>
        <taxon>Actinomycetes</taxon>
        <taxon>Kitasatosporales</taxon>
        <taxon>Streptomycetaceae</taxon>
        <taxon>Actinacidiphila</taxon>
    </lineage>
</organism>
<protein>
    <recommendedName>
        <fullName evidence="5">GtrA-like protein</fullName>
    </recommendedName>
</protein>
<dbReference type="EMBL" id="FODD01000001">
    <property type="protein sequence ID" value="SEN04789.1"/>
    <property type="molecule type" value="Genomic_DNA"/>
</dbReference>
<feature type="transmembrane region" description="Helical" evidence="2">
    <location>
        <begin position="76"/>
        <end position="97"/>
    </location>
</feature>
<feature type="transmembrane region" description="Helical" evidence="2">
    <location>
        <begin position="177"/>
        <end position="197"/>
    </location>
</feature>